<reference evidence="1 2" key="1">
    <citation type="submission" date="2020-10" db="EMBL/GenBank/DDBJ databases">
        <title>Plant Genome Project.</title>
        <authorList>
            <person name="Zhang R.-G."/>
        </authorList>
    </citation>
    <scope>NUCLEOTIDE SEQUENCE [LARGE SCALE GENOMIC DNA]</scope>
    <source>
        <strain evidence="1">FAFU-HL-1</strain>
        <tissue evidence="1">Leaf</tissue>
    </source>
</reference>
<proteinExistence type="predicted"/>
<comment type="caution">
    <text evidence="1">The sequence shown here is derived from an EMBL/GenBank/DDBJ whole genome shotgun (WGS) entry which is preliminary data.</text>
</comment>
<accession>A0A835MJU6</accession>
<name>A0A835MJU6_9ROSI</name>
<keyword evidence="2" id="KW-1185">Reference proteome</keyword>
<dbReference type="PANTHER" id="PTHR36029">
    <property type="entry name" value="TSET COMPLEX MEMBER TSTA"/>
    <property type="match status" value="1"/>
</dbReference>
<dbReference type="OrthoDB" id="1990335at2759"/>
<dbReference type="PANTHER" id="PTHR36029:SF1">
    <property type="entry name" value="PROTEIN TPLATE"/>
    <property type="match status" value="1"/>
</dbReference>
<gene>
    <name evidence="1" type="ORF">SADUNF_Sadunf17G0064200</name>
</gene>
<protein>
    <submittedName>
        <fullName evidence="1">Uncharacterized protein</fullName>
    </submittedName>
</protein>
<organism evidence="1 2">
    <name type="scientific">Salix dunnii</name>
    <dbReference type="NCBI Taxonomy" id="1413687"/>
    <lineage>
        <taxon>Eukaryota</taxon>
        <taxon>Viridiplantae</taxon>
        <taxon>Streptophyta</taxon>
        <taxon>Embryophyta</taxon>
        <taxon>Tracheophyta</taxon>
        <taxon>Spermatophyta</taxon>
        <taxon>Magnoliopsida</taxon>
        <taxon>eudicotyledons</taxon>
        <taxon>Gunneridae</taxon>
        <taxon>Pentapetalae</taxon>
        <taxon>rosids</taxon>
        <taxon>fabids</taxon>
        <taxon>Malpighiales</taxon>
        <taxon>Salicaceae</taxon>
        <taxon>Saliceae</taxon>
        <taxon>Salix</taxon>
    </lineage>
</organism>
<dbReference type="InterPro" id="IPR037501">
    <property type="entry name" value="TPLATE"/>
</dbReference>
<sequence>MIISCFTSLSIQQVNTPRICARLIWAITEHINLEGLDPLLGDDPEDPLDIIISNIHKVLFNVDSSSNTSNRFQDFQAFLLSAQRLRSRNPRAVSKELEELRNNGLADSVNKHQFRLIVQRIKYVQNHPDSRCSNALHHCDEMGLGEIHAVTASFCLRLAVVRKARGDYPCSHYKLTVQFYEAAAAQDRKLEGLVHRAILELWRPDPSELTILLAKGIDSPLLKLQPPAYT</sequence>
<dbReference type="Proteomes" id="UP000657918">
    <property type="component" value="Unassembled WGS sequence"/>
</dbReference>
<evidence type="ECO:0000313" key="1">
    <source>
        <dbReference type="EMBL" id="KAF9663561.1"/>
    </source>
</evidence>
<evidence type="ECO:0000313" key="2">
    <source>
        <dbReference type="Proteomes" id="UP000657918"/>
    </source>
</evidence>
<dbReference type="AlphaFoldDB" id="A0A835MJU6"/>
<dbReference type="GO" id="GO:0006897">
    <property type="term" value="P:endocytosis"/>
    <property type="evidence" value="ECO:0007669"/>
    <property type="project" value="InterPro"/>
</dbReference>
<dbReference type="EMBL" id="JADGMS010000017">
    <property type="protein sequence ID" value="KAF9663561.1"/>
    <property type="molecule type" value="Genomic_DNA"/>
</dbReference>